<dbReference type="RefSeq" id="WP_140195207.1">
    <property type="nucleotide sequence ID" value="NZ_CP065915.1"/>
</dbReference>
<dbReference type="GO" id="GO:0006119">
    <property type="term" value="P:oxidative phosphorylation"/>
    <property type="evidence" value="ECO:0007669"/>
    <property type="project" value="UniProtKB-UniPathway"/>
</dbReference>
<evidence type="ECO:0000256" key="6">
    <source>
        <dbReference type="ARBA" id="ARBA00022519"/>
    </source>
</evidence>
<keyword evidence="8 19" id="KW-0679">Respiratory chain</keyword>
<evidence type="ECO:0000256" key="2">
    <source>
        <dbReference type="ARBA" id="ARBA00004673"/>
    </source>
</evidence>
<feature type="binding site" description="axial binding residue" evidence="20">
    <location>
        <position position="125"/>
    </location>
    <ligand>
        <name>heme c</name>
        <dbReference type="ChEBI" id="CHEBI:61717"/>
        <label>1</label>
    </ligand>
    <ligandPart>
        <name>Fe</name>
        <dbReference type="ChEBI" id="CHEBI:18248"/>
    </ligandPart>
</feature>
<dbReference type="Pfam" id="PF14715">
    <property type="entry name" value="FixP_N"/>
    <property type="match status" value="1"/>
</dbReference>
<accession>A0A5C5GH91</accession>
<evidence type="ECO:0000256" key="15">
    <source>
        <dbReference type="ARBA" id="ARBA00023002"/>
    </source>
</evidence>
<dbReference type="PANTHER" id="PTHR33751:SF1">
    <property type="entry name" value="CBB3-TYPE CYTOCHROME C OXIDASE SUBUNIT FIXP"/>
    <property type="match status" value="1"/>
</dbReference>
<keyword evidence="5 19" id="KW-1003">Cell membrane</keyword>
<evidence type="ECO:0000256" key="10">
    <source>
        <dbReference type="ARBA" id="ARBA00022723"/>
    </source>
</evidence>
<feature type="binding site" description="covalent" evidence="21">
    <location>
        <position position="218"/>
    </location>
    <ligand>
        <name>heme c</name>
        <dbReference type="ChEBI" id="CHEBI:61717"/>
        <label>2</label>
    </ligand>
</feature>
<evidence type="ECO:0000256" key="22">
    <source>
        <dbReference type="SAM" id="Phobius"/>
    </source>
</evidence>
<feature type="binding site" description="covalent" evidence="21">
    <location>
        <position position="221"/>
    </location>
    <ligand>
        <name>heme c</name>
        <dbReference type="ChEBI" id="CHEBI:61717"/>
        <label>2</label>
    </ligand>
</feature>
<feature type="transmembrane region" description="Helical" evidence="22">
    <location>
        <begin position="32"/>
        <end position="54"/>
    </location>
</feature>
<keyword evidence="4 19" id="KW-0813">Transport</keyword>
<reference evidence="24 25" key="1">
    <citation type="submission" date="2019-06" db="EMBL/GenBank/DDBJ databases">
        <title>Genome of new Rhodobacteraceae sp. SM1903.</title>
        <authorList>
            <person name="Ren X."/>
        </authorList>
    </citation>
    <scope>NUCLEOTIDE SEQUENCE [LARGE SCALE GENOMIC DNA]</scope>
    <source>
        <strain evidence="24 25">SM1903</strain>
    </source>
</reference>
<feature type="binding site" description="covalent" evidence="21">
    <location>
        <position position="121"/>
    </location>
    <ligand>
        <name>heme c</name>
        <dbReference type="ChEBI" id="CHEBI:61717"/>
        <label>1</label>
    </ligand>
</feature>
<name>A0A5C5GH91_9RHOB</name>
<dbReference type="Pfam" id="PF13442">
    <property type="entry name" value="Cytochrome_CBB3"/>
    <property type="match status" value="1"/>
</dbReference>
<evidence type="ECO:0000256" key="9">
    <source>
        <dbReference type="ARBA" id="ARBA00022692"/>
    </source>
</evidence>
<comment type="similarity">
    <text evidence="3 19">Belongs to the CcoP / FixP family.</text>
</comment>
<dbReference type="PIRSF" id="PIRSF000006">
    <property type="entry name" value="Cbb3-Cox_fixP"/>
    <property type="match status" value="1"/>
</dbReference>
<keyword evidence="7 19" id="KW-0349">Heme</keyword>
<evidence type="ECO:0000256" key="14">
    <source>
        <dbReference type="ARBA" id="ARBA00022989"/>
    </source>
</evidence>
<evidence type="ECO:0000256" key="7">
    <source>
        <dbReference type="ARBA" id="ARBA00022617"/>
    </source>
</evidence>
<evidence type="ECO:0000256" key="13">
    <source>
        <dbReference type="ARBA" id="ARBA00022982"/>
    </source>
</evidence>
<comment type="subunit">
    <text evidence="19">Component of the cbb3-type cytochrome c oxidase.</text>
</comment>
<evidence type="ECO:0000259" key="23">
    <source>
        <dbReference type="PROSITE" id="PS51007"/>
    </source>
</evidence>
<organism evidence="24 25">
    <name type="scientific">Pelagovum pacificum</name>
    <dbReference type="NCBI Taxonomy" id="2588711"/>
    <lineage>
        <taxon>Bacteria</taxon>
        <taxon>Pseudomonadati</taxon>
        <taxon>Pseudomonadota</taxon>
        <taxon>Alphaproteobacteria</taxon>
        <taxon>Rhodobacterales</taxon>
        <taxon>Paracoccaceae</taxon>
        <taxon>Pelagovum</taxon>
    </lineage>
</organism>
<evidence type="ECO:0000313" key="24">
    <source>
        <dbReference type="EMBL" id="TNY34135.1"/>
    </source>
</evidence>
<comment type="function">
    <text evidence="19">C-type cytochrome. Part of the cbb3-type cytochrome c oxidase complex.</text>
</comment>
<keyword evidence="25" id="KW-1185">Reference proteome</keyword>
<feature type="binding site" description="axial binding residue" evidence="20">
    <location>
        <position position="222"/>
    </location>
    <ligand>
        <name>heme c</name>
        <dbReference type="ChEBI" id="CHEBI:61717"/>
        <label>2</label>
    </ligand>
    <ligandPart>
        <name>Fe</name>
        <dbReference type="ChEBI" id="CHEBI:18248"/>
    </ligandPart>
</feature>
<dbReference type="SUPFAM" id="SSF46626">
    <property type="entry name" value="Cytochrome c"/>
    <property type="match status" value="2"/>
</dbReference>
<gene>
    <name evidence="24" type="primary">ccoP</name>
    <name evidence="24" type="ORF">FHY64_12995</name>
</gene>
<evidence type="ECO:0000256" key="4">
    <source>
        <dbReference type="ARBA" id="ARBA00022448"/>
    </source>
</evidence>
<keyword evidence="13 19" id="KW-0249">Electron transport</keyword>
<keyword evidence="17 19" id="KW-0406">Ion transport</keyword>
<comment type="subcellular location">
    <subcellularLocation>
        <location evidence="1 19">Cell inner membrane</location>
    </subcellularLocation>
</comment>
<evidence type="ECO:0000256" key="20">
    <source>
        <dbReference type="PIRSR" id="PIRSR000006-1"/>
    </source>
</evidence>
<keyword evidence="6 19" id="KW-0997">Cell inner membrane</keyword>
<evidence type="ECO:0000256" key="11">
    <source>
        <dbReference type="ARBA" id="ARBA00022737"/>
    </source>
</evidence>
<dbReference type="GO" id="GO:0020037">
    <property type="term" value="F:heme binding"/>
    <property type="evidence" value="ECO:0007669"/>
    <property type="project" value="InterPro"/>
</dbReference>
<dbReference type="GO" id="GO:0016491">
    <property type="term" value="F:oxidoreductase activity"/>
    <property type="evidence" value="ECO:0007669"/>
    <property type="project" value="UniProtKB-KW"/>
</dbReference>
<feature type="binding site" description="covalent" evidence="21">
    <location>
        <position position="124"/>
    </location>
    <ligand>
        <name>heme c</name>
        <dbReference type="ChEBI" id="CHEBI:61717"/>
        <label>1</label>
    </ligand>
</feature>
<dbReference type="InterPro" id="IPR032858">
    <property type="entry name" value="CcoP_N"/>
</dbReference>
<keyword evidence="11" id="KW-0677">Repeat</keyword>
<dbReference type="InterPro" id="IPR038414">
    <property type="entry name" value="CcoP_N_sf"/>
</dbReference>
<feature type="domain" description="Cytochrome c" evidence="23">
    <location>
        <begin position="108"/>
        <end position="198"/>
    </location>
</feature>
<dbReference type="GO" id="GO:0046872">
    <property type="term" value="F:metal ion binding"/>
    <property type="evidence" value="ECO:0007669"/>
    <property type="project" value="UniProtKB-KW"/>
</dbReference>
<evidence type="ECO:0000256" key="3">
    <source>
        <dbReference type="ARBA" id="ARBA00006113"/>
    </source>
</evidence>
<dbReference type="PROSITE" id="PS51007">
    <property type="entry name" value="CYTC"/>
    <property type="match status" value="2"/>
</dbReference>
<dbReference type="PANTHER" id="PTHR33751">
    <property type="entry name" value="CBB3-TYPE CYTOCHROME C OXIDASE SUBUNIT FIXP"/>
    <property type="match status" value="1"/>
</dbReference>
<dbReference type="EMBL" id="VFFF01000001">
    <property type="protein sequence ID" value="TNY34135.1"/>
    <property type="molecule type" value="Genomic_DNA"/>
</dbReference>
<comment type="pathway">
    <text evidence="2 19">Energy metabolism; oxidative phosphorylation.</text>
</comment>
<dbReference type="GO" id="GO:1902600">
    <property type="term" value="P:proton transmembrane transport"/>
    <property type="evidence" value="ECO:0007669"/>
    <property type="project" value="UniProtKB-KW"/>
</dbReference>
<dbReference type="InterPro" id="IPR050597">
    <property type="entry name" value="Cytochrome_c_Oxidase_Subunit"/>
</dbReference>
<evidence type="ECO:0000256" key="21">
    <source>
        <dbReference type="PIRSR" id="PIRSR000006-2"/>
    </source>
</evidence>
<keyword evidence="15 19" id="KW-0560">Oxidoreductase</keyword>
<evidence type="ECO:0000256" key="19">
    <source>
        <dbReference type="PIRNR" id="PIRNR000006"/>
    </source>
</evidence>
<dbReference type="Pfam" id="PF00034">
    <property type="entry name" value="Cytochrom_C"/>
    <property type="match status" value="1"/>
</dbReference>
<keyword evidence="10 19" id="KW-0479">Metal-binding</keyword>
<evidence type="ECO:0000256" key="1">
    <source>
        <dbReference type="ARBA" id="ARBA00004533"/>
    </source>
</evidence>
<dbReference type="GO" id="GO:0005886">
    <property type="term" value="C:plasma membrane"/>
    <property type="evidence" value="ECO:0007669"/>
    <property type="project" value="UniProtKB-SubCell"/>
</dbReference>
<keyword evidence="12 19" id="KW-0375">Hydrogen ion transport</keyword>
<evidence type="ECO:0000256" key="16">
    <source>
        <dbReference type="ARBA" id="ARBA00023004"/>
    </source>
</evidence>
<dbReference type="UniPathway" id="UPA00705"/>
<comment type="cofactor">
    <cofactor evidence="19 21">
        <name>heme c</name>
        <dbReference type="ChEBI" id="CHEBI:61717"/>
    </cofactor>
    <text evidence="19 21">Binds 2 heme C groups per subunit.</text>
</comment>
<dbReference type="InterPro" id="IPR009056">
    <property type="entry name" value="Cyt_c-like_dom"/>
</dbReference>
<dbReference type="Gene3D" id="6.10.280.130">
    <property type="match status" value="1"/>
</dbReference>
<evidence type="ECO:0000256" key="12">
    <source>
        <dbReference type="ARBA" id="ARBA00022781"/>
    </source>
</evidence>
<keyword evidence="16 19" id="KW-0408">Iron</keyword>
<evidence type="ECO:0000313" key="25">
    <source>
        <dbReference type="Proteomes" id="UP000314011"/>
    </source>
</evidence>
<sequence>MSDKVDIYENDPDTTGHEWDGIKEFDNPLPRWWLWIFYATIVWGIIYTILYPAWPLVNRATGGLLDYSTRNLVAEQIATVDERNADLVAALSEADLTTLAENGDLHGFAVNMGAAVFRSKCSQCHGSGAGGAVGFPNLNDDAWLWGGQITEIAETIANGVRNEDSPAARWSEMPAFGRDGLLDREQVSAVVQHVLAISGQEHDAELAEAGATVFADNCVACHSDDGTGDQTMGAPNLTDAIWLYGGSEAAITETVNNARFGVMPAWSEEFRSPGLTDAEINAAAAYVHQLGGGQ</sequence>
<dbReference type="AlphaFoldDB" id="A0A5C5GH91"/>
<feature type="binding site" description="axial binding residue" evidence="20">
    <location>
        <position position="173"/>
    </location>
    <ligand>
        <name>heme c</name>
        <dbReference type="ChEBI" id="CHEBI:61717"/>
        <label>2</label>
    </ligand>
    <ligandPart>
        <name>Fe</name>
        <dbReference type="ChEBI" id="CHEBI:18248"/>
    </ligandPart>
</feature>
<dbReference type="NCBIfam" id="TIGR00782">
    <property type="entry name" value="ccoP"/>
    <property type="match status" value="1"/>
</dbReference>
<proteinExistence type="inferred from homology"/>
<evidence type="ECO:0000256" key="5">
    <source>
        <dbReference type="ARBA" id="ARBA00022475"/>
    </source>
</evidence>
<dbReference type="InterPro" id="IPR036909">
    <property type="entry name" value="Cyt_c-like_dom_sf"/>
</dbReference>
<evidence type="ECO:0000256" key="17">
    <source>
        <dbReference type="ARBA" id="ARBA00023065"/>
    </source>
</evidence>
<comment type="caution">
    <text evidence="24">The sequence shown here is derived from an EMBL/GenBank/DDBJ whole genome shotgun (WGS) entry which is preliminary data.</text>
</comment>
<feature type="domain" description="Cytochrome c" evidence="23">
    <location>
        <begin position="205"/>
        <end position="291"/>
    </location>
</feature>
<dbReference type="Gene3D" id="1.10.760.10">
    <property type="entry name" value="Cytochrome c-like domain"/>
    <property type="match status" value="2"/>
</dbReference>
<dbReference type="GO" id="GO:0009055">
    <property type="term" value="F:electron transfer activity"/>
    <property type="evidence" value="ECO:0007669"/>
    <property type="project" value="InterPro"/>
</dbReference>
<keyword evidence="9 22" id="KW-0812">Transmembrane</keyword>
<keyword evidence="18 19" id="KW-0472">Membrane</keyword>
<evidence type="ECO:0000256" key="18">
    <source>
        <dbReference type="ARBA" id="ARBA00023136"/>
    </source>
</evidence>
<dbReference type="Proteomes" id="UP000314011">
    <property type="component" value="Unassembled WGS sequence"/>
</dbReference>
<dbReference type="InterPro" id="IPR004678">
    <property type="entry name" value="Cyt_c_oxidase_cbb3_su3"/>
</dbReference>
<feature type="binding site" description="axial binding residue" evidence="20">
    <location>
        <position position="263"/>
    </location>
    <ligand>
        <name>heme c</name>
        <dbReference type="ChEBI" id="CHEBI:61717"/>
        <label>1</label>
    </ligand>
    <ligandPart>
        <name>Fe</name>
        <dbReference type="ChEBI" id="CHEBI:18248"/>
    </ligandPart>
</feature>
<protein>
    <recommendedName>
        <fullName evidence="19">Cbb3-type cytochrome c oxidase subunit</fullName>
    </recommendedName>
</protein>
<dbReference type="OrthoDB" id="9811281at2"/>
<keyword evidence="14 22" id="KW-1133">Transmembrane helix</keyword>
<evidence type="ECO:0000256" key="8">
    <source>
        <dbReference type="ARBA" id="ARBA00022660"/>
    </source>
</evidence>